<dbReference type="InterPro" id="IPR050836">
    <property type="entry name" value="SDS22/Internalin_LRR"/>
</dbReference>
<dbReference type="AlphaFoldDB" id="A0A166UG88"/>
<dbReference type="SUPFAM" id="SSF52058">
    <property type="entry name" value="L domain-like"/>
    <property type="match status" value="1"/>
</dbReference>
<dbReference type="SMART" id="SM00365">
    <property type="entry name" value="LRR_SD22"/>
    <property type="match status" value="9"/>
</dbReference>
<dbReference type="InterPro" id="IPR003591">
    <property type="entry name" value="Leu-rich_rpt_typical-subtyp"/>
</dbReference>
<evidence type="ECO:0000313" key="4">
    <source>
        <dbReference type="EMBL" id="KZP31664.1"/>
    </source>
</evidence>
<evidence type="ECO:0000256" key="3">
    <source>
        <dbReference type="SAM" id="MobiDB-lite"/>
    </source>
</evidence>
<dbReference type="Pfam" id="PF13855">
    <property type="entry name" value="LRR_8"/>
    <property type="match status" value="1"/>
</dbReference>
<gene>
    <name evidence="4" type="ORF">FIBSPDRAFT_775631</name>
</gene>
<proteinExistence type="predicted"/>
<dbReference type="Proteomes" id="UP000076532">
    <property type="component" value="Unassembled WGS sequence"/>
</dbReference>
<dbReference type="PANTHER" id="PTHR46652:SF3">
    <property type="entry name" value="LEUCINE-RICH REPEAT-CONTAINING PROTEIN 9"/>
    <property type="match status" value="1"/>
</dbReference>
<dbReference type="SMART" id="SM00369">
    <property type="entry name" value="LRR_TYP"/>
    <property type="match status" value="6"/>
</dbReference>
<keyword evidence="5" id="KW-1185">Reference proteome</keyword>
<protein>
    <submittedName>
        <fullName evidence="4">L domain-like protein</fullName>
    </submittedName>
</protein>
<dbReference type="Gene3D" id="3.80.10.10">
    <property type="entry name" value="Ribonuclease Inhibitor"/>
    <property type="match status" value="2"/>
</dbReference>
<dbReference type="InterPro" id="IPR032675">
    <property type="entry name" value="LRR_dom_sf"/>
</dbReference>
<sequence>MSTPQANGTPLGDAPAKKTARVVLPSAEPEVEDDHEVSEDELEEGHIENADDDTDYLGEFPDETDELNLLHQRIGSLKSLRLERFAKHLKRLCLRQNFISFLDPEVFSLLTEMEELDFYDNKLKTVGDALNTMSKLTVLDLSFNLLKSVPETLVHLKLLDTVYFVQNRISRISGLESVGATLRSLELGGNKLRRIENLDALVNLEELWLGKNKISKLENLGSLKRLKILSIQSNRITKIENLESLENLEDIYLSHNGVKKLEGLDHNLKLKTLDLGSNFVPDVENIVHLTRLEEVWLNNNKITTLQTLEPQLRTATALETIYLEGNPVQESEGGNYRRKIKMALPQLSQIDATYVKPA</sequence>
<name>A0A166UG88_9AGAM</name>
<dbReference type="Pfam" id="PF12799">
    <property type="entry name" value="LRR_4"/>
    <property type="match status" value="1"/>
</dbReference>
<dbReference type="OrthoDB" id="266138at2759"/>
<dbReference type="InterPro" id="IPR025875">
    <property type="entry name" value="Leu-rich_rpt_4"/>
</dbReference>
<organism evidence="4 5">
    <name type="scientific">Athelia psychrophila</name>
    <dbReference type="NCBI Taxonomy" id="1759441"/>
    <lineage>
        <taxon>Eukaryota</taxon>
        <taxon>Fungi</taxon>
        <taxon>Dikarya</taxon>
        <taxon>Basidiomycota</taxon>
        <taxon>Agaricomycotina</taxon>
        <taxon>Agaricomycetes</taxon>
        <taxon>Agaricomycetidae</taxon>
        <taxon>Atheliales</taxon>
        <taxon>Atheliaceae</taxon>
        <taxon>Athelia</taxon>
    </lineage>
</organism>
<evidence type="ECO:0000313" key="5">
    <source>
        <dbReference type="Proteomes" id="UP000076532"/>
    </source>
</evidence>
<keyword evidence="2" id="KW-0677">Repeat</keyword>
<dbReference type="PANTHER" id="PTHR46652">
    <property type="entry name" value="LEUCINE-RICH REPEAT AND IQ DOMAIN-CONTAINING PROTEIN 1-RELATED"/>
    <property type="match status" value="1"/>
</dbReference>
<feature type="compositionally biased region" description="Acidic residues" evidence="3">
    <location>
        <begin position="29"/>
        <end position="43"/>
    </location>
</feature>
<dbReference type="PROSITE" id="PS51450">
    <property type="entry name" value="LRR"/>
    <property type="match status" value="7"/>
</dbReference>
<accession>A0A166UG88</accession>
<dbReference type="Pfam" id="PF14580">
    <property type="entry name" value="LRR_9"/>
    <property type="match status" value="1"/>
</dbReference>
<dbReference type="InterPro" id="IPR001611">
    <property type="entry name" value="Leu-rich_rpt"/>
</dbReference>
<dbReference type="EMBL" id="KV417488">
    <property type="protein sequence ID" value="KZP31664.1"/>
    <property type="molecule type" value="Genomic_DNA"/>
</dbReference>
<evidence type="ECO:0000256" key="1">
    <source>
        <dbReference type="ARBA" id="ARBA00022614"/>
    </source>
</evidence>
<reference evidence="4 5" key="1">
    <citation type="journal article" date="2016" name="Mol. Biol. Evol.">
        <title>Comparative Genomics of Early-Diverging Mushroom-Forming Fungi Provides Insights into the Origins of Lignocellulose Decay Capabilities.</title>
        <authorList>
            <person name="Nagy L.G."/>
            <person name="Riley R."/>
            <person name="Tritt A."/>
            <person name="Adam C."/>
            <person name="Daum C."/>
            <person name="Floudas D."/>
            <person name="Sun H."/>
            <person name="Yadav J.S."/>
            <person name="Pangilinan J."/>
            <person name="Larsson K.H."/>
            <person name="Matsuura K."/>
            <person name="Barry K."/>
            <person name="Labutti K."/>
            <person name="Kuo R."/>
            <person name="Ohm R.A."/>
            <person name="Bhattacharya S.S."/>
            <person name="Shirouzu T."/>
            <person name="Yoshinaga Y."/>
            <person name="Martin F.M."/>
            <person name="Grigoriev I.V."/>
            <person name="Hibbett D.S."/>
        </authorList>
    </citation>
    <scope>NUCLEOTIDE SEQUENCE [LARGE SCALE GENOMIC DNA]</scope>
    <source>
        <strain evidence="4 5">CBS 109695</strain>
    </source>
</reference>
<dbReference type="STRING" id="436010.A0A166UG88"/>
<feature type="region of interest" description="Disordered" evidence="3">
    <location>
        <begin position="1"/>
        <end position="52"/>
    </location>
</feature>
<evidence type="ECO:0000256" key="2">
    <source>
        <dbReference type="ARBA" id="ARBA00022737"/>
    </source>
</evidence>
<keyword evidence="1" id="KW-0433">Leucine-rich repeat</keyword>